<dbReference type="Proteomes" id="UP000813461">
    <property type="component" value="Unassembled WGS sequence"/>
</dbReference>
<dbReference type="OrthoDB" id="3792217at2759"/>
<proteinExistence type="predicted"/>
<protein>
    <submittedName>
        <fullName evidence="2">Uncharacterized protein</fullName>
    </submittedName>
</protein>
<feature type="compositionally biased region" description="Polar residues" evidence="1">
    <location>
        <begin position="232"/>
        <end position="251"/>
    </location>
</feature>
<gene>
    <name evidence="2" type="ORF">FB567DRAFT_330237</name>
</gene>
<evidence type="ECO:0000313" key="3">
    <source>
        <dbReference type="Proteomes" id="UP000813461"/>
    </source>
</evidence>
<organism evidence="2 3">
    <name type="scientific">Paraphoma chrysanthemicola</name>
    <dbReference type="NCBI Taxonomy" id="798071"/>
    <lineage>
        <taxon>Eukaryota</taxon>
        <taxon>Fungi</taxon>
        <taxon>Dikarya</taxon>
        <taxon>Ascomycota</taxon>
        <taxon>Pezizomycotina</taxon>
        <taxon>Dothideomycetes</taxon>
        <taxon>Pleosporomycetidae</taxon>
        <taxon>Pleosporales</taxon>
        <taxon>Pleosporineae</taxon>
        <taxon>Phaeosphaeriaceae</taxon>
        <taxon>Paraphoma</taxon>
    </lineage>
</organism>
<feature type="region of interest" description="Disordered" evidence="1">
    <location>
        <begin position="174"/>
        <end position="213"/>
    </location>
</feature>
<keyword evidence="3" id="KW-1185">Reference proteome</keyword>
<sequence length="264" mass="28160">MGGAALGRSLLIAPSRSHSLLPHSPLSNIMRSVVLVSSASEPLLSHARSRVRGEEFSSSVRDFLSLLAVADVEDLDYVQSKILPHRLALHRGPLTFPAHETSQATQNESPVYSHTTEGAQPSSTLPTMGGWQSYPAGFALRSPQIADSLDLFAMITSLEDQPLSHEQVASIDVGMPDREDTTMVPTANGSTSHSPTLPTSENASDTLASAADSNEPTNTIMMDLAETPLPGSFQSEPHTEFSSMSPSQASSNWCLSPVLDSMYA</sequence>
<reference evidence="2" key="1">
    <citation type="journal article" date="2021" name="Nat. Commun.">
        <title>Genetic determinants of endophytism in the Arabidopsis root mycobiome.</title>
        <authorList>
            <person name="Mesny F."/>
            <person name="Miyauchi S."/>
            <person name="Thiergart T."/>
            <person name="Pickel B."/>
            <person name="Atanasova L."/>
            <person name="Karlsson M."/>
            <person name="Huettel B."/>
            <person name="Barry K.W."/>
            <person name="Haridas S."/>
            <person name="Chen C."/>
            <person name="Bauer D."/>
            <person name="Andreopoulos W."/>
            <person name="Pangilinan J."/>
            <person name="LaButti K."/>
            <person name="Riley R."/>
            <person name="Lipzen A."/>
            <person name="Clum A."/>
            <person name="Drula E."/>
            <person name="Henrissat B."/>
            <person name="Kohler A."/>
            <person name="Grigoriev I.V."/>
            <person name="Martin F.M."/>
            <person name="Hacquard S."/>
        </authorList>
    </citation>
    <scope>NUCLEOTIDE SEQUENCE</scope>
    <source>
        <strain evidence="2">MPI-SDFR-AT-0120</strain>
    </source>
</reference>
<name>A0A8K0VYK8_9PLEO</name>
<dbReference type="EMBL" id="JAGMVJ010000008">
    <property type="protein sequence ID" value="KAH7088043.1"/>
    <property type="molecule type" value="Genomic_DNA"/>
</dbReference>
<evidence type="ECO:0000256" key="1">
    <source>
        <dbReference type="SAM" id="MobiDB-lite"/>
    </source>
</evidence>
<accession>A0A8K0VYK8</accession>
<comment type="caution">
    <text evidence="2">The sequence shown here is derived from an EMBL/GenBank/DDBJ whole genome shotgun (WGS) entry which is preliminary data.</text>
</comment>
<feature type="compositionally biased region" description="Polar residues" evidence="1">
    <location>
        <begin position="100"/>
        <end position="126"/>
    </location>
</feature>
<dbReference type="AlphaFoldDB" id="A0A8K0VYK8"/>
<feature type="region of interest" description="Disordered" evidence="1">
    <location>
        <begin position="100"/>
        <end position="128"/>
    </location>
</feature>
<feature type="region of interest" description="Disordered" evidence="1">
    <location>
        <begin position="227"/>
        <end position="251"/>
    </location>
</feature>
<evidence type="ECO:0000313" key="2">
    <source>
        <dbReference type="EMBL" id="KAH7088043.1"/>
    </source>
</evidence>
<feature type="compositionally biased region" description="Polar residues" evidence="1">
    <location>
        <begin position="183"/>
        <end position="213"/>
    </location>
</feature>